<evidence type="ECO:0000256" key="1">
    <source>
        <dbReference type="SAM" id="Coils"/>
    </source>
</evidence>
<evidence type="ECO:0000313" key="4">
    <source>
        <dbReference type="Proteomes" id="UP000007875"/>
    </source>
</evidence>
<reference evidence="4" key="1">
    <citation type="submission" date="2003-08" db="EMBL/GenBank/DDBJ databases">
        <authorList>
            <person name="Birren B."/>
            <person name="Nusbaum C."/>
            <person name="Abebe A."/>
            <person name="Abouelleil A."/>
            <person name="Adekoya E."/>
            <person name="Ait-zahra M."/>
            <person name="Allen N."/>
            <person name="Allen T."/>
            <person name="An P."/>
            <person name="Anderson M."/>
            <person name="Anderson S."/>
            <person name="Arachchi H."/>
            <person name="Armbruster J."/>
            <person name="Bachantsang P."/>
            <person name="Baldwin J."/>
            <person name="Barry A."/>
            <person name="Bayul T."/>
            <person name="Blitshsteyn B."/>
            <person name="Bloom T."/>
            <person name="Blye J."/>
            <person name="Boguslavskiy L."/>
            <person name="Borowsky M."/>
            <person name="Boukhgalter B."/>
            <person name="Brunache A."/>
            <person name="Butler J."/>
            <person name="Calixte N."/>
            <person name="Calvo S."/>
            <person name="Camarata J."/>
            <person name="Campo K."/>
            <person name="Chang J."/>
            <person name="Cheshatsang Y."/>
            <person name="Citroen M."/>
            <person name="Collymore A."/>
            <person name="Considine T."/>
            <person name="Cook A."/>
            <person name="Cooke P."/>
            <person name="Corum B."/>
            <person name="Cuomo C."/>
            <person name="David R."/>
            <person name="Dawoe T."/>
            <person name="Degray S."/>
            <person name="Dodge S."/>
            <person name="Dooley K."/>
            <person name="Dorje P."/>
            <person name="Dorjee K."/>
            <person name="Dorris L."/>
            <person name="Duffey N."/>
            <person name="Dupes A."/>
            <person name="Elkins T."/>
            <person name="Engels R."/>
            <person name="Erickson J."/>
            <person name="Farina A."/>
            <person name="Faro S."/>
            <person name="Ferreira P."/>
            <person name="Fischer H."/>
            <person name="Fitzgerald M."/>
            <person name="Foley K."/>
            <person name="Gage D."/>
            <person name="Galagan J."/>
            <person name="Gearin G."/>
            <person name="Gnerre S."/>
            <person name="Gnirke A."/>
            <person name="Goyette A."/>
            <person name="Graham J."/>
            <person name="Grandbois E."/>
            <person name="Gyaltsen K."/>
            <person name="Hafez N."/>
            <person name="Hagopian D."/>
            <person name="Hagos B."/>
            <person name="Hall J."/>
            <person name="Hatcher B."/>
            <person name="Heller A."/>
            <person name="Higgins H."/>
            <person name="Honan T."/>
            <person name="Horn A."/>
            <person name="Houde N."/>
            <person name="Hughes L."/>
            <person name="Hulme W."/>
            <person name="Husby E."/>
            <person name="Iliev I."/>
            <person name="Jaffe D."/>
            <person name="Jones C."/>
            <person name="Kamal M."/>
            <person name="Kamat A."/>
            <person name="Kamvysselis M."/>
            <person name="Karlsson E."/>
            <person name="Kells C."/>
            <person name="Kieu A."/>
            <person name="Kisner P."/>
            <person name="Kodira C."/>
            <person name="Kulbokas E."/>
            <person name="Labutti K."/>
            <person name="Lama D."/>
            <person name="Landers T."/>
            <person name="Leger J."/>
            <person name="Levine S."/>
            <person name="Lewis D."/>
            <person name="Lewis T."/>
            <person name="Lindblad-toh K."/>
            <person name="Liu X."/>
            <person name="Lokyitsang T."/>
            <person name="Lokyitsang Y."/>
            <person name="Lucien O."/>
            <person name="Lui A."/>
            <person name="Ma L.J."/>
            <person name="Mabbitt R."/>
            <person name="Macdonald J."/>
            <person name="Maclean C."/>
            <person name="Major J."/>
            <person name="Manning J."/>
            <person name="Marabella R."/>
            <person name="Maru K."/>
            <person name="Matthews C."/>
            <person name="Mauceli E."/>
            <person name="Mccarthy M."/>
            <person name="Mcdonough S."/>
            <person name="Mcghee T."/>
            <person name="Meldrim J."/>
            <person name="Meneus L."/>
            <person name="Mesirov J."/>
            <person name="Mihalev A."/>
            <person name="Mihova T."/>
            <person name="Mikkelsen T."/>
            <person name="Mlenga V."/>
            <person name="Moru K."/>
            <person name="Mozes J."/>
            <person name="Mulrain L."/>
            <person name="Munson G."/>
            <person name="Naylor J."/>
            <person name="Newes C."/>
            <person name="Nguyen C."/>
            <person name="Nguyen N."/>
            <person name="Nguyen T."/>
            <person name="Nicol R."/>
            <person name="Nielsen C."/>
            <person name="Nizzari M."/>
            <person name="Norbu C."/>
            <person name="Norbu N."/>
            <person name="O'donnell P."/>
            <person name="Okoawo O."/>
            <person name="O'leary S."/>
            <person name="Omotosho B."/>
            <person name="O'neill K."/>
            <person name="Osman S."/>
            <person name="Parker S."/>
            <person name="Perrin D."/>
            <person name="Phunkhang P."/>
            <person name="Piqani B."/>
            <person name="Purcell S."/>
            <person name="Rachupka T."/>
            <person name="Ramasamy U."/>
            <person name="Rameau R."/>
            <person name="Ray V."/>
            <person name="Raymond C."/>
            <person name="Retta R."/>
            <person name="Richardson S."/>
            <person name="Rise C."/>
            <person name="Rodriguez J."/>
            <person name="Rogers J."/>
            <person name="Rogov P."/>
            <person name="Rutman M."/>
            <person name="Schupbach R."/>
            <person name="Seaman C."/>
            <person name="Settipalli S."/>
            <person name="Sharpe T."/>
            <person name="Sheridan J."/>
            <person name="Sherpa N."/>
            <person name="Shi J."/>
            <person name="Smirnov S."/>
            <person name="Smith C."/>
            <person name="Sougnez C."/>
            <person name="Spencer B."/>
            <person name="Stalker J."/>
            <person name="Stange-thomann N."/>
            <person name="Stavropoulos S."/>
            <person name="Stetson K."/>
            <person name="Stone C."/>
            <person name="Stone S."/>
            <person name="Stubbs M."/>
            <person name="Talamas J."/>
            <person name="Tchuinga P."/>
            <person name="Tenzing P."/>
            <person name="Tesfaye S."/>
            <person name="Theodore J."/>
            <person name="Thoulutsang Y."/>
            <person name="Topham K."/>
            <person name="Towey S."/>
            <person name="Tsamla T."/>
            <person name="Tsomo N."/>
            <person name="Vallee D."/>
            <person name="Vassiliev H."/>
            <person name="Venkataraman V."/>
            <person name="Vinson J."/>
            <person name="Vo A."/>
            <person name="Wade C."/>
            <person name="Wang S."/>
            <person name="Wangchuk T."/>
            <person name="Wangdi T."/>
            <person name="Whittaker C."/>
            <person name="Wilkinson J."/>
            <person name="Wu Y."/>
            <person name="Wyman D."/>
            <person name="Yadav S."/>
            <person name="Yang S."/>
            <person name="Yang X."/>
            <person name="Yeager S."/>
            <person name="Yee E."/>
            <person name="Young G."/>
            <person name="Zainoun J."/>
            <person name="Zembeck L."/>
            <person name="Zimmer A."/>
            <person name="Zody M."/>
            <person name="Lander E."/>
        </authorList>
    </citation>
    <scope>NUCLEOTIDE SEQUENCE [LARGE SCALE GENOMIC DNA]</scope>
</reference>
<proteinExistence type="predicted"/>
<evidence type="ECO:0000313" key="3">
    <source>
        <dbReference type="Ensembl" id="ENSCSAVP00000000133.1"/>
    </source>
</evidence>
<dbReference type="Proteomes" id="UP000007875">
    <property type="component" value="Unassembled WGS sequence"/>
</dbReference>
<dbReference type="HOGENOM" id="CLU_1735540_0_0_1"/>
<feature type="region of interest" description="Disordered" evidence="2">
    <location>
        <begin position="92"/>
        <end position="112"/>
    </location>
</feature>
<keyword evidence="4" id="KW-1185">Reference proteome</keyword>
<organism evidence="3 4">
    <name type="scientific">Ciona savignyi</name>
    <name type="common">Pacific transparent sea squirt</name>
    <dbReference type="NCBI Taxonomy" id="51511"/>
    <lineage>
        <taxon>Eukaryota</taxon>
        <taxon>Metazoa</taxon>
        <taxon>Chordata</taxon>
        <taxon>Tunicata</taxon>
        <taxon>Ascidiacea</taxon>
        <taxon>Phlebobranchia</taxon>
        <taxon>Cionidae</taxon>
        <taxon>Ciona</taxon>
    </lineage>
</organism>
<protein>
    <submittedName>
        <fullName evidence="3">Uncharacterized protein</fullName>
    </submittedName>
</protein>
<reference evidence="3" key="3">
    <citation type="submission" date="2025-09" db="UniProtKB">
        <authorList>
            <consortium name="Ensembl"/>
        </authorList>
    </citation>
    <scope>IDENTIFICATION</scope>
</reference>
<feature type="coiled-coil region" evidence="1">
    <location>
        <begin position="6"/>
        <end position="33"/>
    </location>
</feature>
<evidence type="ECO:0000256" key="2">
    <source>
        <dbReference type="SAM" id="MobiDB-lite"/>
    </source>
</evidence>
<dbReference type="AlphaFoldDB" id="H2Y485"/>
<reference evidence="3" key="2">
    <citation type="submission" date="2025-08" db="UniProtKB">
        <authorList>
            <consortium name="Ensembl"/>
        </authorList>
    </citation>
    <scope>IDENTIFICATION</scope>
</reference>
<dbReference type="Ensembl" id="ENSCSAVT00000000134.1">
    <property type="protein sequence ID" value="ENSCSAVP00000000133.1"/>
    <property type="gene ID" value="ENSCSAVG00000000068.1"/>
</dbReference>
<dbReference type="InParanoid" id="H2Y485"/>
<sequence>MMEKQRDDLKLSYEQSMNEVMKLNNELEQVSHEYEYVKRLAMIVAKTMGSNVNPHLLIKPNKISIDKVNMEEAYDMTQPKGVAMVIHNEWTVRSPREDTKTPRQNSSRKNAGKQLDSLFVQLGYYLIRRSDLSTAGMRQHMTGLSDQYHGY</sequence>
<keyword evidence="1" id="KW-0175">Coiled coil</keyword>
<accession>H2Y485</accession>
<name>H2Y485_CIOSA</name>
<dbReference type="Gene3D" id="3.40.50.1460">
    <property type="match status" value="1"/>
</dbReference>